<protein>
    <recommendedName>
        <fullName evidence="8">Fatty acid hydroxylase domain-containing protein</fullName>
    </recommendedName>
</protein>
<dbReference type="GO" id="GO:0016020">
    <property type="term" value="C:membrane"/>
    <property type="evidence" value="ECO:0007669"/>
    <property type="project" value="GOC"/>
</dbReference>
<dbReference type="AlphaFoldDB" id="A0A5A8CAL3"/>
<dbReference type="GO" id="GO:0005506">
    <property type="term" value="F:iron ion binding"/>
    <property type="evidence" value="ECO:0007669"/>
    <property type="project" value="InterPro"/>
</dbReference>
<keyword evidence="5" id="KW-0443">Lipid metabolism</keyword>
<dbReference type="GO" id="GO:0050479">
    <property type="term" value="F:glyceryl-ether monooxygenase activity"/>
    <property type="evidence" value="ECO:0007669"/>
    <property type="project" value="TreeGrafter"/>
</dbReference>
<dbReference type="PANTHER" id="PTHR21624:SF1">
    <property type="entry name" value="ALKYLGLYCEROL MONOOXYGENASE"/>
    <property type="match status" value="1"/>
</dbReference>
<accession>A0A5A8CAL3</accession>
<keyword evidence="6" id="KW-0472">Membrane</keyword>
<feature type="domain" description="Fatty acid hydroxylase" evidence="8">
    <location>
        <begin position="166"/>
        <end position="298"/>
    </location>
</feature>
<evidence type="ECO:0000256" key="2">
    <source>
        <dbReference type="ARBA" id="ARBA00022692"/>
    </source>
</evidence>
<feature type="region of interest" description="Disordered" evidence="7">
    <location>
        <begin position="536"/>
        <end position="557"/>
    </location>
</feature>
<dbReference type="GO" id="GO:0005783">
    <property type="term" value="C:endoplasmic reticulum"/>
    <property type="evidence" value="ECO:0007669"/>
    <property type="project" value="TreeGrafter"/>
</dbReference>
<sequence>MMPVGQQAAELALWACLLLALFYAGGGNFAVLSAFNFLTPAGIPLTSNHSLWKLTLPTTSLLTSAIDEWLENAPQRDEAGAVELGGLPLFEEALPFFFLAVSLEMALSWLQGRRHGSYQATIASLSAGLLHEAAEGFCRVLTLVPYCYIHQHFRVVDLSGNKALMWVVAFVGADLGFYWSHRLAHEVNLLWAIHQVHHSSEEFNLATALRQNITGFDDILCFLPLALLVPPEVHQTHMTVNLLFQFWIHTRHIPKLPWPIEFVFNTPSHHRVHHGRNPWCIDCNYGGTLIIWDRLFGTFCEEREDDAIVYGIVPPLKSFEPWAAQLHHLREIGRRMSRTPAPEAAKHIVAGPGRLWVAGKDGKAGRWKDFPVPELGHRANPVATPLRALPTPLALYTLLSFSVATAAVVSSSLGPAFEERPPLVSIGVVAFVGSAVWTIGLLHDRSPAAAAIEPARALVALAVCAWVAMGWPAPEGDGPLDWLSLERVQALGWGLQSALAVLAVQAALSAVVCPLYAAETAAEKEAWRLALAEQGAASKRTFEARTKAAAGDSKKRR</sequence>
<dbReference type="InterPro" id="IPR051689">
    <property type="entry name" value="Sterol_desaturase/TMEM195"/>
</dbReference>
<dbReference type="EMBL" id="VLTL01000251">
    <property type="protein sequence ID" value="KAA0149060.1"/>
    <property type="molecule type" value="Genomic_DNA"/>
</dbReference>
<keyword evidence="3" id="KW-1133">Transmembrane helix</keyword>
<dbReference type="GO" id="GO:0006643">
    <property type="term" value="P:membrane lipid metabolic process"/>
    <property type="evidence" value="ECO:0007669"/>
    <property type="project" value="TreeGrafter"/>
</dbReference>
<dbReference type="PANTHER" id="PTHR21624">
    <property type="entry name" value="STEROL DESATURASE-RELATED PROTEIN"/>
    <property type="match status" value="1"/>
</dbReference>
<evidence type="ECO:0000256" key="3">
    <source>
        <dbReference type="ARBA" id="ARBA00022989"/>
    </source>
</evidence>
<keyword evidence="2" id="KW-0812">Transmembrane</keyword>
<proteinExistence type="predicted"/>
<dbReference type="Pfam" id="PF04116">
    <property type="entry name" value="FA_hydroxylase"/>
    <property type="match status" value="1"/>
</dbReference>
<evidence type="ECO:0000313" key="10">
    <source>
        <dbReference type="Proteomes" id="UP000324907"/>
    </source>
</evidence>
<evidence type="ECO:0000256" key="4">
    <source>
        <dbReference type="ARBA" id="ARBA00023002"/>
    </source>
</evidence>
<organism evidence="9 10">
    <name type="scientific">Cafeteria roenbergensis</name>
    <name type="common">Marine flagellate</name>
    <dbReference type="NCBI Taxonomy" id="33653"/>
    <lineage>
        <taxon>Eukaryota</taxon>
        <taxon>Sar</taxon>
        <taxon>Stramenopiles</taxon>
        <taxon>Bigyra</taxon>
        <taxon>Opalozoa</taxon>
        <taxon>Bicosoecida</taxon>
        <taxon>Cafeteriaceae</taxon>
        <taxon>Cafeteria</taxon>
    </lineage>
</organism>
<reference evidence="9 10" key="1">
    <citation type="submission" date="2019-07" db="EMBL/GenBank/DDBJ databases">
        <title>Genomes of Cafeteria roenbergensis.</title>
        <authorList>
            <person name="Fischer M.G."/>
            <person name="Hackl T."/>
            <person name="Roman M."/>
        </authorList>
    </citation>
    <scope>NUCLEOTIDE SEQUENCE [LARGE SCALE GENOMIC DNA]</scope>
    <source>
        <strain evidence="9 10">RCC970-E3</strain>
    </source>
</reference>
<name>A0A5A8CAL3_CAFRO</name>
<comment type="subcellular location">
    <subcellularLocation>
        <location evidence="1">Endomembrane system</location>
        <topology evidence="1">Multi-pass membrane protein</topology>
    </subcellularLocation>
</comment>
<evidence type="ECO:0000256" key="6">
    <source>
        <dbReference type="ARBA" id="ARBA00023136"/>
    </source>
</evidence>
<keyword evidence="4" id="KW-0560">Oxidoreductase</keyword>
<evidence type="ECO:0000256" key="5">
    <source>
        <dbReference type="ARBA" id="ARBA00023098"/>
    </source>
</evidence>
<evidence type="ECO:0000259" key="8">
    <source>
        <dbReference type="Pfam" id="PF04116"/>
    </source>
</evidence>
<dbReference type="Proteomes" id="UP000324907">
    <property type="component" value="Unassembled WGS sequence"/>
</dbReference>
<evidence type="ECO:0000313" key="9">
    <source>
        <dbReference type="EMBL" id="KAA0149060.1"/>
    </source>
</evidence>
<dbReference type="GO" id="GO:0008610">
    <property type="term" value="P:lipid biosynthetic process"/>
    <property type="evidence" value="ECO:0007669"/>
    <property type="project" value="InterPro"/>
</dbReference>
<comment type="caution">
    <text evidence="9">The sequence shown here is derived from an EMBL/GenBank/DDBJ whole genome shotgun (WGS) entry which is preliminary data.</text>
</comment>
<gene>
    <name evidence="9" type="ORF">FNF28_07388</name>
</gene>
<dbReference type="InterPro" id="IPR006694">
    <property type="entry name" value="Fatty_acid_hydroxylase"/>
</dbReference>
<evidence type="ECO:0000256" key="7">
    <source>
        <dbReference type="SAM" id="MobiDB-lite"/>
    </source>
</evidence>
<evidence type="ECO:0000256" key="1">
    <source>
        <dbReference type="ARBA" id="ARBA00004127"/>
    </source>
</evidence>